<accession>A0A9W7DFG0</accession>
<organism evidence="1 2">
    <name type="scientific">Ambrosiozyma monospora</name>
    <name type="common">Yeast</name>
    <name type="synonym">Endomycopsis monosporus</name>
    <dbReference type="NCBI Taxonomy" id="43982"/>
    <lineage>
        <taxon>Eukaryota</taxon>
        <taxon>Fungi</taxon>
        <taxon>Dikarya</taxon>
        <taxon>Ascomycota</taxon>
        <taxon>Saccharomycotina</taxon>
        <taxon>Pichiomycetes</taxon>
        <taxon>Pichiales</taxon>
        <taxon>Pichiaceae</taxon>
        <taxon>Ambrosiozyma</taxon>
    </lineage>
</organism>
<evidence type="ECO:0000313" key="2">
    <source>
        <dbReference type="Proteomes" id="UP001165063"/>
    </source>
</evidence>
<sequence>MGGATKLSSQISALEVSSRNAQAIKHLQPDQTNWTPRRKHNYVRVIGESSSFWNDVEVLLQIFTPLKQIITKSDLTTYRMCDFSSDFVVVSKNMIMSVSSKKLTRVFVKEMADVINKVVILSSCLQFDMGFYPSE</sequence>
<dbReference type="AlphaFoldDB" id="A0A9W7DFG0"/>
<comment type="caution">
    <text evidence="1">The sequence shown here is derived from an EMBL/GenBank/DDBJ whole genome shotgun (WGS) entry which is preliminary data.</text>
</comment>
<proteinExistence type="predicted"/>
<name>A0A9W7DFG0_AMBMO</name>
<evidence type="ECO:0000313" key="1">
    <source>
        <dbReference type="EMBL" id="GMG25478.1"/>
    </source>
</evidence>
<dbReference type="OrthoDB" id="2012664at2759"/>
<reference evidence="1" key="1">
    <citation type="submission" date="2023-04" db="EMBL/GenBank/DDBJ databases">
        <title>Ambrosiozyma monospora NBRC 1965.</title>
        <authorList>
            <person name="Ichikawa N."/>
            <person name="Sato H."/>
            <person name="Tonouchi N."/>
        </authorList>
    </citation>
    <scope>NUCLEOTIDE SEQUENCE</scope>
    <source>
        <strain evidence="1">NBRC 1965</strain>
    </source>
</reference>
<keyword evidence="2" id="KW-1185">Reference proteome</keyword>
<gene>
    <name evidence="1" type="ORF">Amon01_000311000</name>
</gene>
<dbReference type="EMBL" id="BSXU01001258">
    <property type="protein sequence ID" value="GMG25478.1"/>
    <property type="molecule type" value="Genomic_DNA"/>
</dbReference>
<dbReference type="Proteomes" id="UP001165063">
    <property type="component" value="Unassembled WGS sequence"/>
</dbReference>
<protein>
    <submittedName>
        <fullName evidence="1">Unnamed protein product</fullName>
    </submittedName>
</protein>